<organism evidence="2 3">
    <name type="scientific">Rasamsonia emersonii (strain ATCC 16479 / CBS 393.64 / IMI 116815)</name>
    <dbReference type="NCBI Taxonomy" id="1408163"/>
    <lineage>
        <taxon>Eukaryota</taxon>
        <taxon>Fungi</taxon>
        <taxon>Dikarya</taxon>
        <taxon>Ascomycota</taxon>
        <taxon>Pezizomycotina</taxon>
        <taxon>Eurotiomycetes</taxon>
        <taxon>Eurotiomycetidae</taxon>
        <taxon>Eurotiales</taxon>
        <taxon>Trichocomaceae</taxon>
        <taxon>Rasamsonia</taxon>
    </lineage>
</organism>
<protein>
    <recommendedName>
        <fullName evidence="4">Steroid 5-alpha reductase C-terminal domain-containing protein</fullName>
    </recommendedName>
</protein>
<proteinExistence type="predicted"/>
<dbReference type="GO" id="GO:0016020">
    <property type="term" value="C:membrane"/>
    <property type="evidence" value="ECO:0007669"/>
    <property type="project" value="TreeGrafter"/>
</dbReference>
<evidence type="ECO:0000313" key="2">
    <source>
        <dbReference type="EMBL" id="KKA19138.1"/>
    </source>
</evidence>
<dbReference type="GeneID" id="25319179"/>
<name>A0A0F4YND4_RASE3</name>
<dbReference type="AlphaFoldDB" id="A0A0F4YND4"/>
<evidence type="ECO:0000313" key="3">
    <source>
        <dbReference type="Proteomes" id="UP000053958"/>
    </source>
</evidence>
<dbReference type="InterPro" id="IPR010721">
    <property type="entry name" value="UstE-like"/>
</dbReference>
<dbReference type="OrthoDB" id="67965at2759"/>
<dbReference type="RefSeq" id="XP_013325750.1">
    <property type="nucleotide sequence ID" value="XM_013470296.1"/>
</dbReference>
<gene>
    <name evidence="2" type="ORF">T310_6902</name>
</gene>
<evidence type="ECO:0008006" key="4">
    <source>
        <dbReference type="Google" id="ProtNLM"/>
    </source>
</evidence>
<dbReference type="Gene3D" id="1.20.120.1630">
    <property type="match status" value="1"/>
</dbReference>
<keyword evidence="1" id="KW-0472">Membrane</keyword>
<keyword evidence="3" id="KW-1185">Reference proteome</keyword>
<dbReference type="PANTHER" id="PTHR32251">
    <property type="entry name" value="3-OXO-5-ALPHA-STEROID 4-DEHYDROGENASE"/>
    <property type="match status" value="1"/>
</dbReference>
<accession>A0A0F4YND4</accession>
<comment type="caution">
    <text evidence="2">The sequence shown here is derived from an EMBL/GenBank/DDBJ whole genome shotgun (WGS) entry which is preliminary data.</text>
</comment>
<dbReference type="EMBL" id="LASV01000380">
    <property type="protein sequence ID" value="KKA19138.1"/>
    <property type="molecule type" value="Genomic_DNA"/>
</dbReference>
<feature type="transmembrane region" description="Helical" evidence="1">
    <location>
        <begin position="139"/>
        <end position="157"/>
    </location>
</feature>
<sequence>MPTESGDYFDRSVKGPSPLSSTIFIGLRWADLPLQYYLLQRGWGASIIQRLGGQPVHLGTGGGILSLAPYHTAVCAMALGSTVKHTVYQLVVLDTKVPVSIAALIGTMNSIINSMNTLLSLWTVTSLAPVPPSLPSSSAFYIGVGLYSIGILTELVAELQRKRFKSDPLNKGKPYFGGLWSLATNINYGGYILWRAGYALACGGVSWGLFCGSLHFIDFAFRAVPAMERYCTKRVSFE</sequence>
<keyword evidence="1" id="KW-1133">Transmembrane helix</keyword>
<dbReference type="Pfam" id="PF06966">
    <property type="entry name" value="DUF1295"/>
    <property type="match status" value="1"/>
</dbReference>
<dbReference type="Proteomes" id="UP000053958">
    <property type="component" value="Unassembled WGS sequence"/>
</dbReference>
<evidence type="ECO:0000256" key="1">
    <source>
        <dbReference type="SAM" id="Phobius"/>
    </source>
</evidence>
<dbReference type="PANTHER" id="PTHR32251:SF15">
    <property type="entry name" value="3-OXO-5-ALPHA-STEROID 4-DEHYDROGENASE (DUF1295)"/>
    <property type="match status" value="1"/>
</dbReference>
<keyword evidence="1" id="KW-0812">Transmembrane</keyword>
<reference evidence="2 3" key="1">
    <citation type="submission" date="2015-04" db="EMBL/GenBank/DDBJ databases">
        <authorList>
            <person name="Heijne W.H."/>
            <person name="Fedorova N.D."/>
            <person name="Nierman W.C."/>
            <person name="Vollebregt A.W."/>
            <person name="Zhao Z."/>
            <person name="Wu L."/>
            <person name="Kumar M."/>
            <person name="Stam H."/>
            <person name="van den Berg M.A."/>
            <person name="Pel H.J."/>
        </authorList>
    </citation>
    <scope>NUCLEOTIDE SEQUENCE [LARGE SCALE GENOMIC DNA]</scope>
    <source>
        <strain evidence="2 3">CBS 393.64</strain>
    </source>
</reference>
<feature type="transmembrane region" description="Helical" evidence="1">
    <location>
        <begin position="99"/>
        <end position="119"/>
    </location>
</feature>
<dbReference type="STRING" id="1408163.A0A0F4YND4"/>